<keyword evidence="9" id="KW-0460">Magnesium</keyword>
<dbReference type="AlphaFoldDB" id="L8GX52"/>
<accession>L8GX52</accession>
<dbReference type="VEuPathDB" id="AmoebaDB:ACA1_248640"/>
<protein>
    <recommendedName>
        <fullName evidence="2">non-specific serine/threonine protein kinase</fullName>
        <ecNumber evidence="2">2.7.11.1</ecNumber>
    </recommendedName>
</protein>
<dbReference type="GO" id="GO:0046872">
    <property type="term" value="F:metal ion binding"/>
    <property type="evidence" value="ECO:0007669"/>
    <property type="project" value="UniProtKB-KW"/>
</dbReference>
<organism evidence="14 15">
    <name type="scientific">Acanthamoeba castellanii (strain ATCC 30010 / Neff)</name>
    <dbReference type="NCBI Taxonomy" id="1257118"/>
    <lineage>
        <taxon>Eukaryota</taxon>
        <taxon>Amoebozoa</taxon>
        <taxon>Discosea</taxon>
        <taxon>Longamoebia</taxon>
        <taxon>Centramoebida</taxon>
        <taxon>Acanthamoebidae</taxon>
        <taxon>Acanthamoeba</taxon>
    </lineage>
</organism>
<dbReference type="PROSITE" id="PS00107">
    <property type="entry name" value="PROTEIN_KINASE_ATP"/>
    <property type="match status" value="1"/>
</dbReference>
<dbReference type="GeneID" id="14918577"/>
<dbReference type="CDD" id="cd13999">
    <property type="entry name" value="STKc_MAP3K-like"/>
    <property type="match status" value="1"/>
</dbReference>
<dbReference type="PROSITE" id="PS50011">
    <property type="entry name" value="PROTEIN_KINASE_DOM"/>
    <property type="match status" value="1"/>
</dbReference>
<dbReference type="PROSITE" id="PS00108">
    <property type="entry name" value="PROTEIN_KINASE_ST"/>
    <property type="match status" value="1"/>
</dbReference>
<evidence type="ECO:0000256" key="6">
    <source>
        <dbReference type="ARBA" id="ARBA00022777"/>
    </source>
</evidence>
<evidence type="ECO:0000256" key="9">
    <source>
        <dbReference type="PIRSR" id="PIRSR000615-3"/>
    </source>
</evidence>
<keyword evidence="4" id="KW-0808">Transferase</keyword>
<feature type="binding site" evidence="9">
    <location>
        <position position="138"/>
    </location>
    <ligand>
        <name>Mg(2+)</name>
        <dbReference type="ChEBI" id="CHEBI:18420"/>
    </ligand>
</feature>
<evidence type="ECO:0000313" key="14">
    <source>
        <dbReference type="EMBL" id="ELR17849.1"/>
    </source>
</evidence>
<dbReference type="PIRSF" id="PIRSF000615">
    <property type="entry name" value="TyrPK_CSF1-R"/>
    <property type="match status" value="1"/>
</dbReference>
<dbReference type="Gene3D" id="1.10.510.10">
    <property type="entry name" value="Transferase(Phosphotransferase) domain 1"/>
    <property type="match status" value="1"/>
</dbReference>
<dbReference type="Gene3D" id="3.30.200.20">
    <property type="entry name" value="Phosphorylase Kinase, domain 1"/>
    <property type="match status" value="1"/>
</dbReference>
<gene>
    <name evidence="14" type="ORF">ACA1_248640</name>
</gene>
<dbReference type="STRING" id="1257118.L8GX52"/>
<reference evidence="14 15" key="1">
    <citation type="journal article" date="2013" name="Genome Biol.">
        <title>Genome of Acanthamoeba castellanii highlights extensive lateral gene transfer and early evolution of tyrosine kinase signaling.</title>
        <authorList>
            <person name="Clarke M."/>
            <person name="Lohan A.J."/>
            <person name="Liu B."/>
            <person name="Lagkouvardos I."/>
            <person name="Roy S."/>
            <person name="Zafar N."/>
            <person name="Bertelli C."/>
            <person name="Schilde C."/>
            <person name="Kianianmomeni A."/>
            <person name="Burglin T.R."/>
            <person name="Frech C."/>
            <person name="Turcotte B."/>
            <person name="Kopec K.O."/>
            <person name="Synnott J.M."/>
            <person name="Choo C."/>
            <person name="Paponov I."/>
            <person name="Finkler A."/>
            <person name="Soon Heng Tan C."/>
            <person name="Hutchins A.P."/>
            <person name="Weinmeier T."/>
            <person name="Rattei T."/>
            <person name="Chu J.S."/>
            <person name="Gimenez G."/>
            <person name="Irimia M."/>
            <person name="Rigden D.J."/>
            <person name="Fitzpatrick D.A."/>
            <person name="Lorenzo-Morales J."/>
            <person name="Bateman A."/>
            <person name="Chiu C.H."/>
            <person name="Tang P."/>
            <person name="Hegemann P."/>
            <person name="Fromm H."/>
            <person name="Raoult D."/>
            <person name="Greub G."/>
            <person name="Miranda-Saavedra D."/>
            <person name="Chen N."/>
            <person name="Nash P."/>
            <person name="Ginger M.L."/>
            <person name="Horn M."/>
            <person name="Schaap P."/>
            <person name="Caler L."/>
            <person name="Loftus B."/>
        </authorList>
    </citation>
    <scope>NUCLEOTIDE SEQUENCE [LARGE SCALE GENOMIC DNA]</scope>
    <source>
        <strain evidence="14 15">Neff</strain>
    </source>
</reference>
<feature type="domain" description="Protein kinase" evidence="13">
    <location>
        <begin position="13"/>
        <end position="262"/>
    </location>
</feature>
<evidence type="ECO:0000256" key="8">
    <source>
        <dbReference type="PIRSR" id="PIRSR000615-1"/>
    </source>
</evidence>
<dbReference type="InterPro" id="IPR001245">
    <property type="entry name" value="Ser-Thr/Tyr_kinase_cat_dom"/>
</dbReference>
<dbReference type="GO" id="GO:0004674">
    <property type="term" value="F:protein serine/threonine kinase activity"/>
    <property type="evidence" value="ECO:0007669"/>
    <property type="project" value="UniProtKB-KW"/>
</dbReference>
<evidence type="ECO:0000256" key="7">
    <source>
        <dbReference type="ARBA" id="ARBA00022840"/>
    </source>
</evidence>
<evidence type="ECO:0000256" key="1">
    <source>
        <dbReference type="ARBA" id="ARBA00005843"/>
    </source>
</evidence>
<dbReference type="InterPro" id="IPR011009">
    <property type="entry name" value="Kinase-like_dom_sf"/>
</dbReference>
<keyword evidence="5 10" id="KW-0547">Nucleotide-binding</keyword>
<evidence type="ECO:0000256" key="10">
    <source>
        <dbReference type="PROSITE-ProRule" id="PRU10141"/>
    </source>
</evidence>
<dbReference type="PRINTS" id="PR00109">
    <property type="entry name" value="TYRKINASE"/>
</dbReference>
<evidence type="ECO:0000256" key="5">
    <source>
        <dbReference type="ARBA" id="ARBA00022741"/>
    </source>
</evidence>
<name>L8GX52_ACACF</name>
<evidence type="ECO:0000259" key="13">
    <source>
        <dbReference type="PROSITE" id="PS50011"/>
    </source>
</evidence>
<dbReference type="PANTHER" id="PTHR46485">
    <property type="entry name" value="LIM DOMAIN KINASE 1"/>
    <property type="match status" value="1"/>
</dbReference>
<dbReference type="SUPFAM" id="SSF56112">
    <property type="entry name" value="Protein kinase-like (PK-like)"/>
    <property type="match status" value="1"/>
</dbReference>
<keyword evidence="6 14" id="KW-0418">Kinase</keyword>
<proteinExistence type="inferred from homology"/>
<dbReference type="InterPro" id="IPR000719">
    <property type="entry name" value="Prot_kinase_dom"/>
</dbReference>
<dbReference type="OMA" id="ITLCWRE"/>
<comment type="similarity">
    <text evidence="1">Belongs to the protein kinase superfamily. TKL Ser/Thr protein kinase family.</text>
</comment>
<dbReference type="InterPro" id="IPR050940">
    <property type="entry name" value="Actin_reg-Ser/Thr_kinase"/>
</dbReference>
<keyword evidence="3 11" id="KW-0723">Serine/threonine-protein kinase</keyword>
<feature type="binding site" evidence="9">
    <location>
        <position position="151"/>
    </location>
    <ligand>
        <name>Mg(2+)</name>
        <dbReference type="ChEBI" id="CHEBI:18420"/>
    </ligand>
</feature>
<dbReference type="OrthoDB" id="4062651at2759"/>
<dbReference type="InterPro" id="IPR017441">
    <property type="entry name" value="Protein_kinase_ATP_BS"/>
</dbReference>
<sequence>MADDGWNIQFSDLQTLKTIGKGNFGKVFKGVYVGTEVAIKQLYYVDDEDMQKYIEREMATLKGLRHPNIVQLLGLCKDDTGIYIVTEFIPGGDLRSKLKDDSLELSWLLRVKIAIDVAYAMNYLHSKKMIHRDLKSQNLLVCEDWKIKVCDFGFARKAEPKADFLTMCGTDEWMAPEVGLGEKYDTRADVFSYGMVLCELVTRRKPPRRQAGRAYAFEVKELKTRAPPDTPPELMDLIVNCAQFYPEKRPTFRDILQDLKELSAKLERENPSPPPLPPVVSRSANSDDSSDSSDSSDSDDDDSSDDDSSEESSEEFESSAAGDEELSYGGIVEED</sequence>
<dbReference type="KEGG" id="acan:ACA1_248640"/>
<keyword evidence="15" id="KW-1185">Reference proteome</keyword>
<feature type="active site" description="Proton acceptor" evidence="8">
    <location>
        <position position="133"/>
    </location>
</feature>
<feature type="region of interest" description="Disordered" evidence="12">
    <location>
        <begin position="266"/>
        <end position="335"/>
    </location>
</feature>
<evidence type="ECO:0000313" key="15">
    <source>
        <dbReference type="Proteomes" id="UP000011083"/>
    </source>
</evidence>
<dbReference type="EMBL" id="KB007971">
    <property type="protein sequence ID" value="ELR17849.1"/>
    <property type="molecule type" value="Genomic_DNA"/>
</dbReference>
<dbReference type="EC" id="2.7.11.1" evidence="2"/>
<dbReference type="InterPro" id="IPR008271">
    <property type="entry name" value="Ser/Thr_kinase_AS"/>
</dbReference>
<dbReference type="SMART" id="SM00220">
    <property type="entry name" value="S_TKc"/>
    <property type="match status" value="1"/>
</dbReference>
<evidence type="ECO:0000256" key="4">
    <source>
        <dbReference type="ARBA" id="ARBA00022679"/>
    </source>
</evidence>
<evidence type="ECO:0000256" key="2">
    <source>
        <dbReference type="ARBA" id="ARBA00012513"/>
    </source>
</evidence>
<evidence type="ECO:0000256" key="3">
    <source>
        <dbReference type="ARBA" id="ARBA00022527"/>
    </source>
</evidence>
<keyword evidence="7 10" id="KW-0067">ATP-binding</keyword>
<dbReference type="Proteomes" id="UP000011083">
    <property type="component" value="Unassembled WGS sequence"/>
</dbReference>
<evidence type="ECO:0000256" key="12">
    <source>
        <dbReference type="SAM" id="MobiDB-lite"/>
    </source>
</evidence>
<dbReference type="FunFam" id="3.30.200.20:FF:000180">
    <property type="entry name" value="serine/threonine-protein kinase STY46-like"/>
    <property type="match status" value="1"/>
</dbReference>
<evidence type="ECO:0000256" key="11">
    <source>
        <dbReference type="RuleBase" id="RU000304"/>
    </source>
</evidence>
<feature type="binding site" evidence="10">
    <location>
        <position position="40"/>
    </location>
    <ligand>
        <name>ATP</name>
        <dbReference type="ChEBI" id="CHEBI:30616"/>
    </ligand>
</feature>
<dbReference type="GO" id="GO:0005524">
    <property type="term" value="F:ATP binding"/>
    <property type="evidence" value="ECO:0007669"/>
    <property type="project" value="UniProtKB-UniRule"/>
</dbReference>
<dbReference type="PANTHER" id="PTHR46485:SF5">
    <property type="entry name" value="CENTER DIVIDER, ISOFORM A"/>
    <property type="match status" value="1"/>
</dbReference>
<keyword evidence="9" id="KW-0479">Metal-binding</keyword>
<dbReference type="RefSeq" id="XP_004339862.1">
    <property type="nucleotide sequence ID" value="XM_004339814.1"/>
</dbReference>
<dbReference type="Pfam" id="PF07714">
    <property type="entry name" value="PK_Tyr_Ser-Thr"/>
    <property type="match status" value="1"/>
</dbReference>
<feature type="compositionally biased region" description="Acidic residues" evidence="12">
    <location>
        <begin position="288"/>
        <end position="335"/>
    </location>
</feature>